<dbReference type="RefSeq" id="WP_132242618.1">
    <property type="nucleotide sequence ID" value="NZ_SLWV01000003.1"/>
</dbReference>
<dbReference type="InterPro" id="IPR033470">
    <property type="entry name" value="FakA-like_C"/>
</dbReference>
<dbReference type="SMART" id="SM01120">
    <property type="entry name" value="Dak2"/>
    <property type="match status" value="1"/>
</dbReference>
<dbReference type="Proteomes" id="UP000294919">
    <property type="component" value="Unassembled WGS sequence"/>
</dbReference>
<dbReference type="InterPro" id="IPR048394">
    <property type="entry name" value="FakA-like_M"/>
</dbReference>
<dbReference type="Pfam" id="PF02734">
    <property type="entry name" value="Dak2"/>
    <property type="match status" value="1"/>
</dbReference>
<dbReference type="NCBIfam" id="TIGR03599">
    <property type="entry name" value="YloV"/>
    <property type="match status" value="1"/>
</dbReference>
<proteinExistence type="predicted"/>
<dbReference type="GO" id="GO:0004371">
    <property type="term" value="F:glycerone kinase activity"/>
    <property type="evidence" value="ECO:0007669"/>
    <property type="project" value="InterPro"/>
</dbReference>
<accession>A0A4R2L4S9</accession>
<name>A0A4R2L4S9_9FIRM</name>
<dbReference type="InterPro" id="IPR019986">
    <property type="entry name" value="YloV-like"/>
</dbReference>
<evidence type="ECO:0000259" key="1">
    <source>
        <dbReference type="PROSITE" id="PS51480"/>
    </source>
</evidence>
<dbReference type="EMBL" id="SLWV01000003">
    <property type="protein sequence ID" value="TCO78989.1"/>
    <property type="molecule type" value="Genomic_DNA"/>
</dbReference>
<dbReference type="GO" id="GO:0006071">
    <property type="term" value="P:glycerol metabolic process"/>
    <property type="evidence" value="ECO:0007669"/>
    <property type="project" value="InterPro"/>
</dbReference>
<protein>
    <recommendedName>
        <fullName evidence="1">DhaL domain-containing protein</fullName>
    </recommendedName>
</protein>
<feature type="domain" description="DhaL" evidence="1">
    <location>
        <begin position="9"/>
        <end position="201"/>
    </location>
</feature>
<dbReference type="InterPro" id="IPR036117">
    <property type="entry name" value="DhaL_dom_sf"/>
</dbReference>
<dbReference type="Gene3D" id="1.25.40.340">
    <property type="match status" value="1"/>
</dbReference>
<dbReference type="PROSITE" id="PS51480">
    <property type="entry name" value="DHAL"/>
    <property type="match status" value="1"/>
</dbReference>
<dbReference type="Pfam" id="PF13684">
    <property type="entry name" value="FakA-like_C"/>
    <property type="match status" value="1"/>
</dbReference>
<dbReference type="Pfam" id="PF21645">
    <property type="entry name" value="FakA-like_M"/>
    <property type="match status" value="1"/>
</dbReference>
<keyword evidence="3" id="KW-1185">Reference proteome</keyword>
<sequence length="537" mass="59494">MKINEIDGLLLKKMIIQGANILEANRSVVDALNVFPVPDGDTGTNMSLTMNAAAKEVKETRENSIDYVVDAMANGSLMGARGNSGVILSQLFRGFTKSAKGKDQLTTIDLADAFKSASDTAYKAVMKPIEGTILTVAREIGEKAVEIAKREKDVITFLQDIINHGEQALNKTPQMLKILKEAGVVDAGGKGLIFIFKGFYEAITGKKVNLESHSNIDIIKEDLKETEDITFGYCTEFIVQGSNINIEKFKQKIKNYGDCMLVVGDASLVKVHIHTNNPGMILENGLELGQLTRIKIDNMRQQHENKIFEAKNDENIMLVKEFGMIAVTMGDGLTNIFKDLNVDEMITGGQTMNPSTQDIKEAIDRIQAKHIFIFPNNSNIILAANQAKELSDKEITVIPSETVPQGIGAILAYDEESSLEKNIEMMTEALKNIKTGQVTYSVRDTQFNDMPIEKGDILGIIDGKITAVGKSVEDDAYRLLEGMIEDDDEIITIFYGEDCEEEKAQRLADRISGKYEEIDVEVYYGGQPLYYYIFSVE</sequence>
<dbReference type="SMART" id="SM01121">
    <property type="entry name" value="Dak1_2"/>
    <property type="match status" value="1"/>
</dbReference>
<dbReference type="AlphaFoldDB" id="A0A4R2L4S9"/>
<reference evidence="2 3" key="1">
    <citation type="submission" date="2019-03" db="EMBL/GenBank/DDBJ databases">
        <title>Genomic Encyclopedia of Type Strains, Phase IV (KMG-IV): sequencing the most valuable type-strain genomes for metagenomic binning, comparative biology and taxonomic classification.</title>
        <authorList>
            <person name="Goeker M."/>
        </authorList>
    </citation>
    <scope>NUCLEOTIDE SEQUENCE [LARGE SCALE GENOMIC DNA]</scope>
    <source>
        <strain evidence="2 3">DSM 102940</strain>
    </source>
</reference>
<gene>
    <name evidence="2" type="ORF">EV214_10339</name>
</gene>
<dbReference type="SUPFAM" id="SSF101473">
    <property type="entry name" value="DhaL-like"/>
    <property type="match status" value="1"/>
</dbReference>
<organism evidence="2 3">
    <name type="scientific">Marinisporobacter balticus</name>
    <dbReference type="NCBI Taxonomy" id="2018667"/>
    <lineage>
        <taxon>Bacteria</taxon>
        <taxon>Bacillati</taxon>
        <taxon>Bacillota</taxon>
        <taxon>Clostridia</taxon>
        <taxon>Peptostreptococcales</taxon>
        <taxon>Thermotaleaceae</taxon>
        <taxon>Marinisporobacter</taxon>
    </lineage>
</organism>
<comment type="caution">
    <text evidence="2">The sequence shown here is derived from an EMBL/GenBank/DDBJ whole genome shotgun (WGS) entry which is preliminary data.</text>
</comment>
<dbReference type="PANTHER" id="PTHR33434">
    <property type="entry name" value="DEGV DOMAIN-CONTAINING PROTEIN DR_1986-RELATED"/>
    <property type="match status" value="1"/>
</dbReference>
<dbReference type="InterPro" id="IPR050270">
    <property type="entry name" value="DegV_domain_contain"/>
</dbReference>
<dbReference type="PANTHER" id="PTHR33434:SF4">
    <property type="entry name" value="PHOSPHATASE PROTEIN"/>
    <property type="match status" value="1"/>
</dbReference>
<dbReference type="InterPro" id="IPR004007">
    <property type="entry name" value="DhaL_dom"/>
</dbReference>
<evidence type="ECO:0000313" key="2">
    <source>
        <dbReference type="EMBL" id="TCO78989.1"/>
    </source>
</evidence>
<evidence type="ECO:0000313" key="3">
    <source>
        <dbReference type="Proteomes" id="UP000294919"/>
    </source>
</evidence>
<dbReference type="OrthoDB" id="9760324at2"/>